<accession>A0A8S4BDQ2</accession>
<evidence type="ECO:0000313" key="3">
    <source>
        <dbReference type="Proteomes" id="UP000677803"/>
    </source>
</evidence>
<name>A0A8S4BDQ2_9TELE</name>
<dbReference type="Proteomes" id="UP000677803">
    <property type="component" value="Unassembled WGS sequence"/>
</dbReference>
<comment type="caution">
    <text evidence="2">The sequence shown here is derived from an EMBL/GenBank/DDBJ whole genome shotgun (WGS) entry which is preliminary data.</text>
</comment>
<protein>
    <submittedName>
        <fullName evidence="2">(Atlantic silverside) hypothetical protein</fullName>
    </submittedName>
</protein>
<keyword evidence="3" id="KW-1185">Reference proteome</keyword>
<organism evidence="2 3">
    <name type="scientific">Menidia menidia</name>
    <name type="common">Atlantic silverside</name>
    <dbReference type="NCBI Taxonomy" id="238744"/>
    <lineage>
        <taxon>Eukaryota</taxon>
        <taxon>Metazoa</taxon>
        <taxon>Chordata</taxon>
        <taxon>Craniata</taxon>
        <taxon>Vertebrata</taxon>
        <taxon>Euteleostomi</taxon>
        <taxon>Actinopterygii</taxon>
        <taxon>Neopterygii</taxon>
        <taxon>Teleostei</taxon>
        <taxon>Neoteleostei</taxon>
        <taxon>Acanthomorphata</taxon>
        <taxon>Ovalentaria</taxon>
        <taxon>Atherinomorphae</taxon>
        <taxon>Atheriniformes</taxon>
        <taxon>Atherinopsidae</taxon>
        <taxon>Menidiinae</taxon>
        <taxon>Menidia</taxon>
    </lineage>
</organism>
<evidence type="ECO:0000313" key="2">
    <source>
        <dbReference type="EMBL" id="CAG5984259.1"/>
    </source>
</evidence>
<dbReference type="EMBL" id="CAJRST010033334">
    <property type="protein sequence ID" value="CAG5984259.1"/>
    <property type="molecule type" value="Genomic_DNA"/>
</dbReference>
<dbReference type="OrthoDB" id="9428224at2759"/>
<evidence type="ECO:0000256" key="1">
    <source>
        <dbReference type="SAM" id="MobiDB-lite"/>
    </source>
</evidence>
<sequence>MMQESGTEVTSNGPASQNGGAGVEGVPREGRSKSATPSVDVTAADLLHLQQHQVDPLPFSHLRARRAATPGDFHPGRLEANRQALSVGVSVMCGTRQRAQGSITEKISVSSAISVYPTTPLGLLSGAVW</sequence>
<feature type="region of interest" description="Disordered" evidence="1">
    <location>
        <begin position="1"/>
        <end position="39"/>
    </location>
</feature>
<feature type="compositionally biased region" description="Polar residues" evidence="1">
    <location>
        <begin position="1"/>
        <end position="18"/>
    </location>
</feature>
<proteinExistence type="predicted"/>
<dbReference type="AlphaFoldDB" id="A0A8S4BDQ2"/>
<reference evidence="2" key="1">
    <citation type="submission" date="2021-05" db="EMBL/GenBank/DDBJ databases">
        <authorList>
            <person name="Tigano A."/>
        </authorList>
    </citation>
    <scope>NUCLEOTIDE SEQUENCE</scope>
</reference>
<gene>
    <name evidence="2" type="ORF">MMEN_LOCUS16752</name>
</gene>